<dbReference type="Proteomes" id="UP000176037">
    <property type="component" value="Unassembled WGS sequence"/>
</dbReference>
<evidence type="ECO:0000313" key="3">
    <source>
        <dbReference type="EMBL" id="OFI33680.1"/>
    </source>
</evidence>
<evidence type="ECO:0000313" key="4">
    <source>
        <dbReference type="Proteomes" id="UP000176037"/>
    </source>
</evidence>
<feature type="signal peptide" evidence="1">
    <location>
        <begin position="1"/>
        <end position="25"/>
    </location>
</feature>
<gene>
    <name evidence="3" type="ORF">BFC17_19055</name>
</gene>
<dbReference type="OrthoDB" id="6334989at2"/>
<dbReference type="InterPro" id="IPR001638">
    <property type="entry name" value="Solute-binding_3/MltF_N"/>
</dbReference>
<feature type="domain" description="Solute-binding protein family 3/N-terminal" evidence="2">
    <location>
        <begin position="35"/>
        <end position="251"/>
    </location>
</feature>
<keyword evidence="1" id="KW-0732">Signal</keyword>
<dbReference type="Gene3D" id="3.40.190.10">
    <property type="entry name" value="Periplasmic binding protein-like II"/>
    <property type="match status" value="2"/>
</dbReference>
<comment type="caution">
    <text evidence="3">The sequence shown here is derived from an EMBL/GenBank/DDBJ whole genome shotgun (WGS) entry which is preliminary data.</text>
</comment>
<reference evidence="3 4" key="1">
    <citation type="submission" date="2016-09" db="EMBL/GenBank/DDBJ databases">
        <title>Alteromonas lipolytica, a new species isolated from sea water.</title>
        <authorList>
            <person name="Wu Y.-H."/>
            <person name="Cheng H."/>
            <person name="Xu X.-W."/>
        </authorList>
    </citation>
    <scope>NUCLEOTIDE SEQUENCE [LARGE SCALE GENOMIC DNA]</scope>
    <source>
        <strain evidence="3 4">JW12</strain>
    </source>
</reference>
<dbReference type="AlphaFoldDB" id="A0A1E8FCN4"/>
<dbReference type="EMBL" id="MJIC01000014">
    <property type="protein sequence ID" value="OFI33680.1"/>
    <property type="molecule type" value="Genomic_DNA"/>
</dbReference>
<proteinExistence type="predicted"/>
<evidence type="ECO:0000259" key="2">
    <source>
        <dbReference type="SMART" id="SM00062"/>
    </source>
</evidence>
<name>A0A1E8FCN4_9ALTE</name>
<keyword evidence="4" id="KW-1185">Reference proteome</keyword>
<dbReference type="SUPFAM" id="SSF53850">
    <property type="entry name" value="Periplasmic binding protein-like II"/>
    <property type="match status" value="1"/>
</dbReference>
<evidence type="ECO:0000256" key="1">
    <source>
        <dbReference type="SAM" id="SignalP"/>
    </source>
</evidence>
<accession>A0A1E8FCN4</accession>
<organism evidence="3 4">
    <name type="scientific">Alteromonas lipolytica</name>
    <dbReference type="NCBI Taxonomy" id="1856405"/>
    <lineage>
        <taxon>Bacteria</taxon>
        <taxon>Pseudomonadati</taxon>
        <taxon>Pseudomonadota</taxon>
        <taxon>Gammaproteobacteria</taxon>
        <taxon>Alteromonadales</taxon>
        <taxon>Alteromonadaceae</taxon>
        <taxon>Alteromonas/Salinimonas group</taxon>
        <taxon>Alteromonas</taxon>
    </lineage>
</organism>
<dbReference type="SMART" id="SM00062">
    <property type="entry name" value="PBPb"/>
    <property type="match status" value="1"/>
</dbReference>
<sequence length="334" mass="37492">MRRYSSLVKVLVSAALICPVTPVSAQTPVKLVANPLPTLVSEETEPARLNQLISKALEQIGVDAELVVDRPAFSGSGLLTGKYDGEFAHLTLDSPRDNLLYSKPYLPALLYVASRKYPLDEVTQFSHLPSARVATTNRIANTPSMREVRAVSWVRNPTLFDMFSQLSQQRADYVFEDALVLAEFNRLLVDDGELPLQVSPQPLVKSALTISLRKDYPGAAGILREFDNYISRIQQNGEYNEALAISWTLRDINDDGIADWITSSNIYHDDTPPMSQKGVLPLDKFKPGDKSLFVVDGETYTQWEQAQAVLQKNTSLPRPSLLDHEVYKRMLRRW</sequence>
<feature type="chain" id="PRO_5009214050" description="Solute-binding protein family 3/N-terminal domain-containing protein" evidence="1">
    <location>
        <begin position="26"/>
        <end position="334"/>
    </location>
</feature>
<protein>
    <recommendedName>
        <fullName evidence="2">Solute-binding protein family 3/N-terminal domain-containing protein</fullName>
    </recommendedName>
</protein>
<dbReference type="STRING" id="1856405.BFC17_19055"/>
<dbReference type="RefSeq" id="WP_070176608.1">
    <property type="nucleotide sequence ID" value="NZ_BMJR01000003.1"/>
</dbReference>